<evidence type="ECO:0000313" key="3">
    <source>
        <dbReference type="EMBL" id="UYP46452.1"/>
    </source>
</evidence>
<sequence length="259" mass="29425">MLKEKLEKLAPKNLEFSDETYGLQFGSLMKDQNLHNIAISLECDKEVIMKARKLKSHIIISHHGLTDQSMTYFNDGIYNEIKLLSLSDIKLFVIHRPWHNAKGGISDNLAKQAGINIEGTFRISKNERTYSLGRFGFPYQENTSVESICTTLKRNLRLSFIQIAGNPKKTVKKVLVKGGTGIESRHFIDIIRAGCNTIISGEFTYQEAQIAKKMDLNLIAASHYSSEKHGMENLQKILSLEFPRDNFYFIETAEPVLII</sequence>
<dbReference type="EMBL" id="CP104013">
    <property type="protein sequence ID" value="UYP46452.1"/>
    <property type="molecule type" value="Genomic_DNA"/>
</dbReference>
<dbReference type="PANTHER" id="PTHR13799">
    <property type="entry name" value="NGG1 INTERACTING FACTOR 3"/>
    <property type="match status" value="1"/>
</dbReference>
<gene>
    <name evidence="3" type="ORF">NEF87_002737</name>
</gene>
<organism evidence="3 4">
    <name type="scientific">Candidatus Lokiarchaeum ossiferum</name>
    <dbReference type="NCBI Taxonomy" id="2951803"/>
    <lineage>
        <taxon>Archaea</taxon>
        <taxon>Promethearchaeati</taxon>
        <taxon>Promethearchaeota</taxon>
        <taxon>Promethearchaeia</taxon>
        <taxon>Promethearchaeales</taxon>
        <taxon>Promethearchaeaceae</taxon>
        <taxon>Candidatus Lokiarchaeum</taxon>
    </lineage>
</organism>
<dbReference type="InterPro" id="IPR002678">
    <property type="entry name" value="DUF34/NIF3"/>
</dbReference>
<keyword evidence="2" id="KW-0479">Metal-binding</keyword>
<keyword evidence="4" id="KW-1185">Reference proteome</keyword>
<reference evidence="3" key="1">
    <citation type="submission" date="2022-09" db="EMBL/GenBank/DDBJ databases">
        <title>Actin cytoskeleton and complex cell architecture in an #Asgard archaeon.</title>
        <authorList>
            <person name="Ponce Toledo R.I."/>
            <person name="Schleper C."/>
            <person name="Rodrigues Oliveira T."/>
            <person name="Wollweber F."/>
            <person name="Xu J."/>
            <person name="Rittmann S."/>
            <person name="Klingl A."/>
            <person name="Pilhofer M."/>
        </authorList>
    </citation>
    <scope>NUCLEOTIDE SEQUENCE</scope>
    <source>
        <strain evidence="3">B-35</strain>
    </source>
</reference>
<protein>
    <submittedName>
        <fullName evidence="3">GTP cyclohydrolase 1 type 2</fullName>
    </submittedName>
</protein>
<evidence type="ECO:0000256" key="2">
    <source>
        <dbReference type="ARBA" id="ARBA00022723"/>
    </source>
</evidence>
<dbReference type="PANTHER" id="PTHR13799:SF14">
    <property type="entry name" value="GTP CYCLOHYDROLASE 1 TYPE 2 HOMOLOG"/>
    <property type="match status" value="1"/>
</dbReference>
<dbReference type="Proteomes" id="UP001208689">
    <property type="component" value="Chromosome"/>
</dbReference>
<name>A0ABY6HUA8_9ARCH</name>
<dbReference type="Pfam" id="PF01784">
    <property type="entry name" value="DUF34_NIF3"/>
    <property type="match status" value="1"/>
</dbReference>
<proteinExistence type="inferred from homology"/>
<evidence type="ECO:0000313" key="4">
    <source>
        <dbReference type="Proteomes" id="UP001208689"/>
    </source>
</evidence>
<dbReference type="Gene3D" id="3.40.1390.30">
    <property type="entry name" value="NIF3 (NGG1p interacting factor 3)-like"/>
    <property type="match status" value="2"/>
</dbReference>
<dbReference type="SUPFAM" id="SSF102705">
    <property type="entry name" value="NIF3 (NGG1p interacting factor 3)-like"/>
    <property type="match status" value="1"/>
</dbReference>
<dbReference type="InterPro" id="IPR036069">
    <property type="entry name" value="DUF34/NIF3_sf"/>
</dbReference>
<accession>A0ABY6HUA8</accession>
<evidence type="ECO:0000256" key="1">
    <source>
        <dbReference type="ARBA" id="ARBA00006964"/>
    </source>
</evidence>
<comment type="similarity">
    <text evidence="1">Belongs to the GTP cyclohydrolase I type 2/NIF3 family.</text>
</comment>